<accession>A0A914WVK8</accession>
<dbReference type="AlphaFoldDB" id="A0A914WVK8"/>
<proteinExistence type="predicted"/>
<feature type="region of interest" description="Disordered" evidence="1">
    <location>
        <begin position="108"/>
        <end position="143"/>
    </location>
</feature>
<evidence type="ECO:0000313" key="2">
    <source>
        <dbReference type="Proteomes" id="UP000887566"/>
    </source>
</evidence>
<sequence length="423" mass="47486">MFIANLLGHIGQTAVFPCLFCLILNTATLQDYQKSYLDRTIEISRFAISCWKKALEQSCHHFATDFRRFFLTESVTPKIHFLVVYLPQFAKGHKTLGYNAARNSYNNARYPPRAPQYRNNRPRVSDEQRRENRDFKAQKERERQEKLWHNHVRDADGNRPSRPNAGNYQFDRRIDTRPYCTWCKQIGHLEVFCNNHLPPADLLPPQSAAYRRESRVNVVSPAPTCKKLPQIPTTNTSPFSQSISNSGVVPFVAEAQPSQIGNNSAHLLEQLSQADARIKGLLAQNDRLVNKTHSPYATVVLHRPAGEERQTNTQPVAQGGQSGRTSVSSFGILSPSAISCATSAPYTEAMEVDEETPTQWNTIAKSPNHEGGYDSWSESSSIVNMAMRSVEIASADAKKTERAIRAALQQCALSSQPCGWPEL</sequence>
<evidence type="ECO:0000313" key="3">
    <source>
        <dbReference type="WBParaSite" id="PSAMB.scaffold5563size11400.g26889.t1"/>
    </source>
</evidence>
<keyword evidence="2" id="KW-1185">Reference proteome</keyword>
<reference evidence="3" key="1">
    <citation type="submission" date="2022-11" db="UniProtKB">
        <authorList>
            <consortium name="WormBaseParasite"/>
        </authorList>
    </citation>
    <scope>IDENTIFICATION</scope>
</reference>
<protein>
    <submittedName>
        <fullName evidence="3">Uncharacterized protein</fullName>
    </submittedName>
</protein>
<name>A0A914WVK8_9BILA</name>
<feature type="compositionally biased region" description="Basic and acidic residues" evidence="1">
    <location>
        <begin position="123"/>
        <end position="143"/>
    </location>
</feature>
<dbReference type="Proteomes" id="UP000887566">
    <property type="component" value="Unplaced"/>
</dbReference>
<feature type="region of interest" description="Disordered" evidence="1">
    <location>
        <begin position="306"/>
        <end position="325"/>
    </location>
</feature>
<evidence type="ECO:0000256" key="1">
    <source>
        <dbReference type="SAM" id="MobiDB-lite"/>
    </source>
</evidence>
<organism evidence="2 3">
    <name type="scientific">Plectus sambesii</name>
    <dbReference type="NCBI Taxonomy" id="2011161"/>
    <lineage>
        <taxon>Eukaryota</taxon>
        <taxon>Metazoa</taxon>
        <taxon>Ecdysozoa</taxon>
        <taxon>Nematoda</taxon>
        <taxon>Chromadorea</taxon>
        <taxon>Plectida</taxon>
        <taxon>Plectina</taxon>
        <taxon>Plectoidea</taxon>
        <taxon>Plectidae</taxon>
        <taxon>Plectus</taxon>
    </lineage>
</organism>
<dbReference type="WBParaSite" id="PSAMB.scaffold5563size11400.g26889.t1">
    <property type="protein sequence ID" value="PSAMB.scaffold5563size11400.g26889.t1"/>
    <property type="gene ID" value="PSAMB.scaffold5563size11400.g26889"/>
</dbReference>